<dbReference type="RefSeq" id="XP_028877719.1">
    <property type="nucleotide sequence ID" value="XM_029031013.1"/>
</dbReference>
<feature type="compositionally biased region" description="Low complexity" evidence="1">
    <location>
        <begin position="58"/>
        <end position="67"/>
    </location>
</feature>
<dbReference type="VEuPathDB" id="TriTrypDB:TM35_000621270"/>
<dbReference type="AlphaFoldDB" id="A0A1X0NGS0"/>
<feature type="region of interest" description="Disordered" evidence="1">
    <location>
        <begin position="1"/>
        <end position="85"/>
    </location>
</feature>
<gene>
    <name evidence="2" type="ORF">TM35_000621270</name>
</gene>
<comment type="caution">
    <text evidence="2">The sequence shown here is derived from an EMBL/GenBank/DDBJ whole genome shotgun (WGS) entry which is preliminary data.</text>
</comment>
<proteinExistence type="predicted"/>
<evidence type="ECO:0000313" key="2">
    <source>
        <dbReference type="EMBL" id="ORC83653.1"/>
    </source>
</evidence>
<dbReference type="EMBL" id="NBCO01000062">
    <property type="protein sequence ID" value="ORC83653.1"/>
    <property type="molecule type" value="Genomic_DNA"/>
</dbReference>
<protein>
    <submittedName>
        <fullName evidence="2">Uncharacterized protein</fullName>
    </submittedName>
</protein>
<dbReference type="GeneID" id="39990793"/>
<accession>A0A1X0NGS0</accession>
<sequence length="85" mass="8438">VVPEKKVPVTPSQNHEDPPAAAHEVQGQLGDDRIPGSRVGTAETGDAALRGQDGETGSSGSSSGASGNDVIPAPTEPTGPRADPT</sequence>
<feature type="non-terminal residue" evidence="2">
    <location>
        <position position="1"/>
    </location>
</feature>
<evidence type="ECO:0000256" key="1">
    <source>
        <dbReference type="SAM" id="MobiDB-lite"/>
    </source>
</evidence>
<feature type="non-terminal residue" evidence="2">
    <location>
        <position position="85"/>
    </location>
</feature>
<keyword evidence="3" id="KW-1185">Reference proteome</keyword>
<reference evidence="2 3" key="1">
    <citation type="submission" date="2017-03" db="EMBL/GenBank/DDBJ databases">
        <title>An alternative strategy for trypanosome survival in the mammalian bloodstream revealed through genome and transcriptome analysis of the ubiquitous bovine parasite Trypanosoma (Megatrypanum) theileri.</title>
        <authorList>
            <person name="Kelly S."/>
            <person name="Ivens A."/>
            <person name="Mott A."/>
            <person name="O'Neill E."/>
            <person name="Emms D."/>
            <person name="Macleod O."/>
            <person name="Voorheis P."/>
            <person name="Matthews J."/>
            <person name="Matthews K."/>
            <person name="Carrington M."/>
        </authorList>
    </citation>
    <scope>NUCLEOTIDE SEQUENCE [LARGE SCALE GENOMIC DNA]</scope>
    <source>
        <strain evidence="2">Edinburgh</strain>
    </source>
</reference>
<organism evidence="2 3">
    <name type="scientific">Trypanosoma theileri</name>
    <dbReference type="NCBI Taxonomy" id="67003"/>
    <lineage>
        <taxon>Eukaryota</taxon>
        <taxon>Discoba</taxon>
        <taxon>Euglenozoa</taxon>
        <taxon>Kinetoplastea</taxon>
        <taxon>Metakinetoplastina</taxon>
        <taxon>Trypanosomatida</taxon>
        <taxon>Trypanosomatidae</taxon>
        <taxon>Trypanosoma</taxon>
    </lineage>
</organism>
<dbReference type="Proteomes" id="UP000192257">
    <property type="component" value="Unassembled WGS sequence"/>
</dbReference>
<evidence type="ECO:0000313" key="3">
    <source>
        <dbReference type="Proteomes" id="UP000192257"/>
    </source>
</evidence>
<name>A0A1X0NGS0_9TRYP</name>